<protein>
    <recommendedName>
        <fullName evidence="4">DUF945 domain-containing protein</fullName>
    </recommendedName>
</protein>
<keyword evidence="1" id="KW-1133">Transmembrane helix</keyword>
<sequence length="467" mass="48513">MRSDSDVDLRFFPAGLTLPASAATHEADNHPGVTHHGSEMKSAPVRIALIATAALLLGGAGLAVVAGQQTQRDVQEQLGRTKKALEDSGLATMVSSPYQGNALGGTQVTTLTLMPESDEPFVITLTSHVHNGPFPEGKAFGAATVTTDVTFPAEVQKTLDQAFGGQKISLQTLVKFGGNSVTTYRVPEGQFTEDGMTATWKAASGTVTAEGDRVRSDGQWPGLTMKGDGGLVTVGSSTWFMTGENAADGLGDAAATLNVGAVQATQDGKTLFSFGPVKAESAVQSDAKFVSSSATYHVATAAFEDQALDNLNLKVTVGHLDRQALAKLSRLDLEAEDFDPDVLNPIIEAVLKGAPTVSIDRFSVGSGKDEVQLTAKAALKAGANVDWSTLMLNPAALMSLLTVQAHAEGEAQAIEALAGDLAPGESDVGMMLQAAQEQGILVKKGSRLVTDVQLDQTGVKVNGVPMQ</sequence>
<dbReference type="EMBL" id="BMPE01000012">
    <property type="protein sequence ID" value="GGL10914.1"/>
    <property type="molecule type" value="Genomic_DNA"/>
</dbReference>
<keyword evidence="1" id="KW-0472">Membrane</keyword>
<dbReference type="Pfam" id="PF06097">
    <property type="entry name" value="DUF945"/>
    <property type="match status" value="1"/>
</dbReference>
<keyword evidence="3" id="KW-1185">Reference proteome</keyword>
<organism evidence="2 3">
    <name type="scientific">Deinococcus radiotolerans</name>
    <dbReference type="NCBI Taxonomy" id="1309407"/>
    <lineage>
        <taxon>Bacteria</taxon>
        <taxon>Thermotogati</taxon>
        <taxon>Deinococcota</taxon>
        <taxon>Deinococci</taxon>
        <taxon>Deinococcales</taxon>
        <taxon>Deinococcaceae</taxon>
        <taxon>Deinococcus</taxon>
    </lineage>
</organism>
<reference evidence="3" key="1">
    <citation type="journal article" date="2019" name="Int. J. Syst. Evol. Microbiol.">
        <title>The Global Catalogue of Microorganisms (GCM) 10K type strain sequencing project: providing services to taxonomists for standard genome sequencing and annotation.</title>
        <authorList>
            <consortium name="The Broad Institute Genomics Platform"/>
            <consortium name="The Broad Institute Genome Sequencing Center for Infectious Disease"/>
            <person name="Wu L."/>
            <person name="Ma J."/>
        </authorList>
    </citation>
    <scope>NUCLEOTIDE SEQUENCE [LARGE SCALE GENOMIC DNA]</scope>
    <source>
        <strain evidence="3">JCM 19173</strain>
    </source>
</reference>
<keyword evidence="1" id="KW-0812">Transmembrane</keyword>
<comment type="caution">
    <text evidence="2">The sequence shown here is derived from an EMBL/GenBank/DDBJ whole genome shotgun (WGS) entry which is preliminary data.</text>
</comment>
<feature type="transmembrane region" description="Helical" evidence="1">
    <location>
        <begin position="47"/>
        <end position="67"/>
    </location>
</feature>
<proteinExistence type="predicted"/>
<dbReference type="InterPro" id="IPR010352">
    <property type="entry name" value="DUF945"/>
</dbReference>
<evidence type="ECO:0000313" key="3">
    <source>
        <dbReference type="Proteomes" id="UP000604341"/>
    </source>
</evidence>
<name>A0ABQ2FNA6_9DEIO</name>
<dbReference type="Proteomes" id="UP000604341">
    <property type="component" value="Unassembled WGS sequence"/>
</dbReference>
<gene>
    <name evidence="2" type="ORF">GCM10010844_31990</name>
</gene>
<dbReference type="RefSeq" id="WP_189069986.1">
    <property type="nucleotide sequence ID" value="NZ_BMPE01000012.1"/>
</dbReference>
<accession>A0ABQ2FNA6</accession>
<evidence type="ECO:0000313" key="2">
    <source>
        <dbReference type="EMBL" id="GGL10914.1"/>
    </source>
</evidence>
<evidence type="ECO:0008006" key="4">
    <source>
        <dbReference type="Google" id="ProtNLM"/>
    </source>
</evidence>
<evidence type="ECO:0000256" key="1">
    <source>
        <dbReference type="SAM" id="Phobius"/>
    </source>
</evidence>